<reference evidence="1" key="1">
    <citation type="submission" date="2022-01" db="EMBL/GenBank/DDBJ databases">
        <authorList>
            <person name="King R."/>
        </authorList>
    </citation>
    <scope>NUCLEOTIDE SEQUENCE</scope>
</reference>
<dbReference type="AlphaFoldDB" id="A0A9P0GFC3"/>
<dbReference type="EMBL" id="OV651818">
    <property type="protein sequence ID" value="CAH1111453.1"/>
    <property type="molecule type" value="Genomic_DNA"/>
</dbReference>
<protein>
    <submittedName>
        <fullName evidence="1">Uncharacterized protein</fullName>
    </submittedName>
</protein>
<keyword evidence="2" id="KW-1185">Reference proteome</keyword>
<dbReference type="PANTHER" id="PTHR46409">
    <property type="entry name" value="HTH PSQ-TYPE DOMAIN-CONTAINING PROTEIN"/>
    <property type="match status" value="1"/>
</dbReference>
<dbReference type="OrthoDB" id="6773164at2759"/>
<evidence type="ECO:0000313" key="1">
    <source>
        <dbReference type="EMBL" id="CAH1111453.1"/>
    </source>
</evidence>
<accession>A0A9P0GFC3</accession>
<proteinExistence type="predicted"/>
<dbReference type="Proteomes" id="UP001153636">
    <property type="component" value="Chromosome 6"/>
</dbReference>
<evidence type="ECO:0000313" key="2">
    <source>
        <dbReference type="Proteomes" id="UP001153636"/>
    </source>
</evidence>
<name>A0A9P0GFC3_9CUCU</name>
<gene>
    <name evidence="1" type="ORF">PSYICH_LOCUS11964</name>
</gene>
<sequence length="288" mass="33714">MNRKKVIKTRGQDSHPVFGLGQDFKSQACLPTYEEMMQCFFFVQIDLKGDRSKQPPDSEVAKIVANKIQHIWNLASLSTVTHNRIVAMITYYHKKYRNLIKPLKQRNTPFLQSKIDNFKTQSKRLFDICLSIREGYCPDNLSKKDPGKMGHARWLTTANRLLRLYISTELLSENLILLANFVMKVYAPVWFSIKTQPSIQYGSVHLYEMIHKSREFPDKIKTIINRVISTNAYFAHPENILLAMITDERVHIRELGIRRILKARQSPTRLSSKNKFRSSRLYRDHTLE</sequence>
<organism evidence="1 2">
    <name type="scientific">Psylliodes chrysocephalus</name>
    <dbReference type="NCBI Taxonomy" id="3402493"/>
    <lineage>
        <taxon>Eukaryota</taxon>
        <taxon>Metazoa</taxon>
        <taxon>Ecdysozoa</taxon>
        <taxon>Arthropoda</taxon>
        <taxon>Hexapoda</taxon>
        <taxon>Insecta</taxon>
        <taxon>Pterygota</taxon>
        <taxon>Neoptera</taxon>
        <taxon>Endopterygota</taxon>
        <taxon>Coleoptera</taxon>
        <taxon>Polyphaga</taxon>
        <taxon>Cucujiformia</taxon>
        <taxon>Chrysomeloidea</taxon>
        <taxon>Chrysomelidae</taxon>
        <taxon>Galerucinae</taxon>
        <taxon>Alticini</taxon>
        <taxon>Psylliodes</taxon>
    </lineage>
</organism>
<dbReference type="PANTHER" id="PTHR46409:SF1">
    <property type="entry name" value="HTH PSQ-TYPE DOMAIN-CONTAINING PROTEIN"/>
    <property type="match status" value="1"/>
</dbReference>